<keyword evidence="1" id="KW-0472">Membrane</keyword>
<feature type="transmembrane region" description="Helical" evidence="1">
    <location>
        <begin position="31"/>
        <end position="51"/>
    </location>
</feature>
<dbReference type="Proteomes" id="UP000581688">
    <property type="component" value="Unassembled WGS sequence"/>
</dbReference>
<dbReference type="AlphaFoldDB" id="A0A841Q117"/>
<reference evidence="2 3" key="1">
    <citation type="submission" date="2020-08" db="EMBL/GenBank/DDBJ databases">
        <title>Genomic Encyclopedia of Type Strains, Phase IV (KMG-IV): sequencing the most valuable type-strain genomes for metagenomic binning, comparative biology and taxonomic classification.</title>
        <authorList>
            <person name="Goeker M."/>
        </authorList>
    </citation>
    <scope>NUCLEOTIDE SEQUENCE [LARGE SCALE GENOMIC DNA]</scope>
    <source>
        <strain evidence="2 3">DSM 19612</strain>
    </source>
</reference>
<sequence>MYTLKILLNWILGLIVTAIIMASLSDEKVDWELVVTLSIAGFIGVFISSVIKKALRKEED</sequence>
<organism evidence="2 3">
    <name type="scientific">Salirhabdus euzebyi</name>
    <dbReference type="NCBI Taxonomy" id="394506"/>
    <lineage>
        <taxon>Bacteria</taxon>
        <taxon>Bacillati</taxon>
        <taxon>Bacillota</taxon>
        <taxon>Bacilli</taxon>
        <taxon>Bacillales</taxon>
        <taxon>Bacillaceae</taxon>
        <taxon>Salirhabdus</taxon>
    </lineage>
</organism>
<name>A0A841Q117_9BACI</name>
<gene>
    <name evidence="2" type="ORF">HNQ94_000084</name>
</gene>
<protein>
    <submittedName>
        <fullName evidence="2">Putative membrane protein YfcA</fullName>
    </submittedName>
</protein>
<keyword evidence="1" id="KW-0812">Transmembrane</keyword>
<feature type="transmembrane region" description="Helical" evidence="1">
    <location>
        <begin position="7"/>
        <end position="25"/>
    </location>
</feature>
<dbReference type="RefSeq" id="WP_174496289.1">
    <property type="nucleotide sequence ID" value="NZ_CADDWK010000007.1"/>
</dbReference>
<keyword evidence="1" id="KW-1133">Transmembrane helix</keyword>
<evidence type="ECO:0000256" key="1">
    <source>
        <dbReference type="SAM" id="Phobius"/>
    </source>
</evidence>
<dbReference type="EMBL" id="JACHGH010000001">
    <property type="protein sequence ID" value="MBB6451663.1"/>
    <property type="molecule type" value="Genomic_DNA"/>
</dbReference>
<accession>A0A841Q117</accession>
<evidence type="ECO:0000313" key="2">
    <source>
        <dbReference type="EMBL" id="MBB6451663.1"/>
    </source>
</evidence>
<comment type="caution">
    <text evidence="2">The sequence shown here is derived from an EMBL/GenBank/DDBJ whole genome shotgun (WGS) entry which is preliminary data.</text>
</comment>
<evidence type="ECO:0000313" key="3">
    <source>
        <dbReference type="Proteomes" id="UP000581688"/>
    </source>
</evidence>
<proteinExistence type="predicted"/>
<keyword evidence="3" id="KW-1185">Reference proteome</keyword>